<feature type="transmembrane region" description="Helical" evidence="11">
    <location>
        <begin position="127"/>
        <end position="148"/>
    </location>
</feature>
<accession>A0A834BRP3</accession>
<dbReference type="InterPro" id="IPR004031">
    <property type="entry name" value="PMP22/EMP/MP20/Claudin"/>
</dbReference>
<comment type="caution">
    <text evidence="12">The sequence shown here is derived from an EMBL/GenBank/DDBJ whole genome shotgun (WGS) entry which is preliminary data.</text>
</comment>
<sequence length="248" mass="26904">MAGMYLTHTAHWQFLGLLTGVVAWILTMATAGLNEWRLWYVNDVSVINSGVAWVGIWRACFYSHVLPSTETCQSLSFSDSFLPAEIPAAQVLMILAVIFGLAGNISAAVAMRLAYFSVEEQGKIPAVFVLAGALYLLTATTSMVPLMWNMSSVLRNGTIEFPHDSYLPAAPARQSVGAAIGVGIIASVMMLLSGMLFLCYRYAWRAPEKTTDPLNGPWTLTTLPHGPESSKAASRGEDNPTFHTEEAL</sequence>
<dbReference type="PANTHER" id="PTHR12002">
    <property type="entry name" value="CLAUDIN"/>
    <property type="match status" value="1"/>
</dbReference>
<dbReference type="Pfam" id="PF13903">
    <property type="entry name" value="Claudin_2"/>
    <property type="match status" value="1"/>
</dbReference>
<reference evidence="12" key="1">
    <citation type="journal article" name="BMC Genomics">
        <title>Long-read sequencing and de novo genome assembly of marine medaka (Oryzias melastigma).</title>
        <authorList>
            <person name="Liang P."/>
            <person name="Saqib H.S.A."/>
            <person name="Ni X."/>
            <person name="Shen Y."/>
        </authorList>
    </citation>
    <scope>NUCLEOTIDE SEQUENCE</scope>
    <source>
        <strain evidence="12">Bigg-433</strain>
    </source>
</reference>
<dbReference type="InterPro" id="IPR006187">
    <property type="entry name" value="Claudin"/>
</dbReference>
<evidence type="ECO:0000313" key="13">
    <source>
        <dbReference type="Proteomes" id="UP000646548"/>
    </source>
</evidence>
<keyword evidence="5" id="KW-1003">Cell membrane</keyword>
<evidence type="ECO:0000256" key="6">
    <source>
        <dbReference type="ARBA" id="ARBA00022692"/>
    </source>
</evidence>
<proteinExistence type="inferred from homology"/>
<gene>
    <name evidence="12" type="ORF">FQA47_021122</name>
</gene>
<evidence type="ECO:0000313" key="12">
    <source>
        <dbReference type="EMBL" id="KAF6715023.1"/>
    </source>
</evidence>
<feature type="region of interest" description="Disordered" evidence="10">
    <location>
        <begin position="215"/>
        <end position="248"/>
    </location>
</feature>
<keyword evidence="4" id="KW-0796">Tight junction</keyword>
<keyword evidence="9 11" id="KW-0472">Membrane</keyword>
<evidence type="ECO:0000256" key="8">
    <source>
        <dbReference type="ARBA" id="ARBA00022989"/>
    </source>
</evidence>
<evidence type="ECO:0000256" key="11">
    <source>
        <dbReference type="SAM" id="Phobius"/>
    </source>
</evidence>
<feature type="transmembrane region" description="Helical" evidence="11">
    <location>
        <begin position="176"/>
        <end position="200"/>
    </location>
</feature>
<evidence type="ECO:0000256" key="5">
    <source>
        <dbReference type="ARBA" id="ARBA00022475"/>
    </source>
</evidence>
<keyword evidence="6 11" id="KW-0812">Transmembrane</keyword>
<dbReference type="AlphaFoldDB" id="A0A834BRP3"/>
<comment type="subcellular location">
    <subcellularLocation>
        <location evidence="1">Cell junction</location>
        <location evidence="1">Tight junction</location>
    </subcellularLocation>
    <subcellularLocation>
        <location evidence="2">Cell membrane</location>
        <topology evidence="2">Multi-pass membrane protein</topology>
    </subcellularLocation>
</comment>
<evidence type="ECO:0000256" key="9">
    <source>
        <dbReference type="ARBA" id="ARBA00023136"/>
    </source>
</evidence>
<evidence type="ECO:0000256" key="3">
    <source>
        <dbReference type="ARBA" id="ARBA00008295"/>
    </source>
</evidence>
<dbReference type="Gene3D" id="1.20.140.150">
    <property type="match status" value="1"/>
</dbReference>
<dbReference type="PRINTS" id="PR01077">
    <property type="entry name" value="CLAUDIN"/>
</dbReference>
<evidence type="ECO:0000256" key="4">
    <source>
        <dbReference type="ARBA" id="ARBA00022427"/>
    </source>
</evidence>
<keyword evidence="7" id="KW-0965">Cell junction</keyword>
<comment type="similarity">
    <text evidence="3">Belongs to the claudin family.</text>
</comment>
<dbReference type="GO" id="GO:0005886">
    <property type="term" value="C:plasma membrane"/>
    <property type="evidence" value="ECO:0007669"/>
    <property type="project" value="UniProtKB-SubCell"/>
</dbReference>
<keyword evidence="8 11" id="KW-1133">Transmembrane helix</keyword>
<feature type="transmembrane region" description="Helical" evidence="11">
    <location>
        <begin position="91"/>
        <end position="115"/>
    </location>
</feature>
<evidence type="ECO:0000256" key="2">
    <source>
        <dbReference type="ARBA" id="ARBA00004651"/>
    </source>
</evidence>
<evidence type="ECO:0000256" key="1">
    <source>
        <dbReference type="ARBA" id="ARBA00004435"/>
    </source>
</evidence>
<organism evidence="12 13">
    <name type="scientific">Oryzias melastigma</name>
    <name type="common">Marine medaka</name>
    <dbReference type="NCBI Taxonomy" id="30732"/>
    <lineage>
        <taxon>Eukaryota</taxon>
        <taxon>Metazoa</taxon>
        <taxon>Chordata</taxon>
        <taxon>Craniata</taxon>
        <taxon>Vertebrata</taxon>
        <taxon>Euteleostomi</taxon>
        <taxon>Actinopterygii</taxon>
        <taxon>Neopterygii</taxon>
        <taxon>Teleostei</taxon>
        <taxon>Neoteleostei</taxon>
        <taxon>Acanthomorphata</taxon>
        <taxon>Ovalentaria</taxon>
        <taxon>Atherinomorphae</taxon>
        <taxon>Beloniformes</taxon>
        <taxon>Adrianichthyidae</taxon>
        <taxon>Oryziinae</taxon>
        <taxon>Oryzias</taxon>
    </lineage>
</organism>
<name>A0A834BRP3_ORYME</name>
<dbReference type="Proteomes" id="UP000646548">
    <property type="component" value="Unassembled WGS sequence"/>
</dbReference>
<dbReference type="GO" id="GO:0005923">
    <property type="term" value="C:bicellular tight junction"/>
    <property type="evidence" value="ECO:0007669"/>
    <property type="project" value="UniProtKB-SubCell"/>
</dbReference>
<feature type="transmembrane region" description="Helical" evidence="11">
    <location>
        <begin position="12"/>
        <end position="33"/>
    </location>
</feature>
<feature type="compositionally biased region" description="Basic and acidic residues" evidence="10">
    <location>
        <begin position="234"/>
        <end position="248"/>
    </location>
</feature>
<dbReference type="GO" id="GO:0005198">
    <property type="term" value="F:structural molecule activity"/>
    <property type="evidence" value="ECO:0007669"/>
    <property type="project" value="InterPro"/>
</dbReference>
<evidence type="ECO:0000256" key="10">
    <source>
        <dbReference type="SAM" id="MobiDB-lite"/>
    </source>
</evidence>
<protein>
    <submittedName>
        <fullName evidence="12">Claudin-34</fullName>
    </submittedName>
</protein>
<dbReference type="EMBL" id="WKFB01001179">
    <property type="protein sequence ID" value="KAF6715023.1"/>
    <property type="molecule type" value="Genomic_DNA"/>
</dbReference>
<evidence type="ECO:0000256" key="7">
    <source>
        <dbReference type="ARBA" id="ARBA00022949"/>
    </source>
</evidence>